<feature type="region of interest" description="Disordered" evidence="1">
    <location>
        <begin position="25"/>
        <end position="44"/>
    </location>
</feature>
<evidence type="ECO:0000256" key="1">
    <source>
        <dbReference type="SAM" id="MobiDB-lite"/>
    </source>
</evidence>
<dbReference type="EMBL" id="JADYXP020000013">
    <property type="protein sequence ID" value="KAL0111702.1"/>
    <property type="molecule type" value="Genomic_DNA"/>
</dbReference>
<name>A0AAW2FCM8_9HYME</name>
<evidence type="ECO:0000313" key="2">
    <source>
        <dbReference type="EMBL" id="KAL0111702.1"/>
    </source>
</evidence>
<sequence length="147" mass="16886">MPFLRDRKRFRDGDRPRTRLIGCRTRDRENSSKSKRCDNQATTRPKIKFPPVVAVSWEPEGLLPASTPDTVGLLPRPRGSVDSLPSDSGNLAEILKCLGKSLVGDRSDFKRFSWTLRVLFGVLNYRIARVLEKKILFFFFNRHARPV</sequence>
<dbReference type="AlphaFoldDB" id="A0AAW2FCM8"/>
<protein>
    <submittedName>
        <fullName evidence="2">Uncharacterized protein</fullName>
    </submittedName>
</protein>
<proteinExistence type="predicted"/>
<accession>A0AAW2FCM8</accession>
<organism evidence="2 3">
    <name type="scientific">Cardiocondyla obscurior</name>
    <dbReference type="NCBI Taxonomy" id="286306"/>
    <lineage>
        <taxon>Eukaryota</taxon>
        <taxon>Metazoa</taxon>
        <taxon>Ecdysozoa</taxon>
        <taxon>Arthropoda</taxon>
        <taxon>Hexapoda</taxon>
        <taxon>Insecta</taxon>
        <taxon>Pterygota</taxon>
        <taxon>Neoptera</taxon>
        <taxon>Endopterygota</taxon>
        <taxon>Hymenoptera</taxon>
        <taxon>Apocrita</taxon>
        <taxon>Aculeata</taxon>
        <taxon>Formicoidea</taxon>
        <taxon>Formicidae</taxon>
        <taxon>Myrmicinae</taxon>
        <taxon>Cardiocondyla</taxon>
    </lineage>
</organism>
<feature type="compositionally biased region" description="Basic and acidic residues" evidence="1">
    <location>
        <begin position="25"/>
        <end position="38"/>
    </location>
</feature>
<dbReference type="Proteomes" id="UP001430953">
    <property type="component" value="Unassembled WGS sequence"/>
</dbReference>
<comment type="caution">
    <text evidence="2">The sequence shown here is derived from an EMBL/GenBank/DDBJ whole genome shotgun (WGS) entry which is preliminary data.</text>
</comment>
<gene>
    <name evidence="2" type="ORF">PUN28_013120</name>
</gene>
<evidence type="ECO:0000313" key="3">
    <source>
        <dbReference type="Proteomes" id="UP001430953"/>
    </source>
</evidence>
<reference evidence="2 3" key="1">
    <citation type="submission" date="2023-03" db="EMBL/GenBank/DDBJ databases">
        <title>High recombination rates correlate with genetic variation in Cardiocondyla obscurior ants.</title>
        <authorList>
            <person name="Errbii M."/>
        </authorList>
    </citation>
    <scope>NUCLEOTIDE SEQUENCE [LARGE SCALE GENOMIC DNA]</scope>
    <source>
        <strain evidence="2">Alpha-2009</strain>
        <tissue evidence="2">Whole body</tissue>
    </source>
</reference>
<keyword evidence="3" id="KW-1185">Reference proteome</keyword>